<dbReference type="Pfam" id="PF02518">
    <property type="entry name" value="HATPase_c"/>
    <property type="match status" value="1"/>
</dbReference>
<dbReference type="InterPro" id="IPR036097">
    <property type="entry name" value="HisK_dim/P_sf"/>
</dbReference>
<evidence type="ECO:0000256" key="12">
    <source>
        <dbReference type="ARBA" id="ARBA00023012"/>
    </source>
</evidence>
<keyword evidence="17" id="KW-1185">Reference proteome</keyword>
<dbReference type="SUPFAM" id="SSF55874">
    <property type="entry name" value="ATPase domain of HSP90 chaperone/DNA topoisomerase II/histidine kinase"/>
    <property type="match status" value="1"/>
</dbReference>
<evidence type="ECO:0000256" key="10">
    <source>
        <dbReference type="ARBA" id="ARBA00022840"/>
    </source>
</evidence>
<evidence type="ECO:0000256" key="8">
    <source>
        <dbReference type="ARBA" id="ARBA00022741"/>
    </source>
</evidence>
<evidence type="ECO:0000313" key="17">
    <source>
        <dbReference type="Proteomes" id="UP000656813"/>
    </source>
</evidence>
<accession>A0A8J3ENH5</accession>
<dbReference type="InterPro" id="IPR003594">
    <property type="entry name" value="HATPase_dom"/>
</dbReference>
<keyword evidence="6" id="KW-0808">Transferase</keyword>
<dbReference type="PROSITE" id="PS50109">
    <property type="entry name" value="HIS_KIN"/>
    <property type="match status" value="1"/>
</dbReference>
<dbReference type="InterPro" id="IPR005467">
    <property type="entry name" value="His_kinase_dom"/>
</dbReference>
<dbReference type="EC" id="2.7.13.3" evidence="3"/>
<keyword evidence="8" id="KW-0547">Nucleotide-binding</keyword>
<dbReference type="CDD" id="cd00075">
    <property type="entry name" value="HATPase"/>
    <property type="match status" value="1"/>
</dbReference>
<dbReference type="PRINTS" id="PR00344">
    <property type="entry name" value="BCTRLSENSOR"/>
</dbReference>
<feature type="transmembrane region" description="Helical" evidence="14">
    <location>
        <begin position="6"/>
        <end position="24"/>
    </location>
</feature>
<dbReference type="GO" id="GO:0000155">
    <property type="term" value="F:phosphorelay sensor kinase activity"/>
    <property type="evidence" value="ECO:0007669"/>
    <property type="project" value="InterPro"/>
</dbReference>
<evidence type="ECO:0000256" key="4">
    <source>
        <dbReference type="ARBA" id="ARBA00022475"/>
    </source>
</evidence>
<sequence length="306" mass="35567">MRNLIYVTLIVAAVLLYVLTRLYFLKREIKRVSRQLNERNAHVTEKKLDLRYFDKDFEKLVKAVNDQIDLTKKAQAEKRLTENELKQAISSISHDIRTPMTSILGYIQFLESKDITPEMRNEYIHIIKNSTLRLKVLLEDFFELSIIEQTDYPVKMERISLNPLILEVLLGFYEAFNKRNIEPRINIPHQDIVIMADTSAMKRVLENLVNNAIKHSSGHVTIELKQTSTKVQLIISNPAPQLSDQDLSHMFDRFYKADQTRTGKGTGLGLSIAKSLMEKMNGGLKAELMEQQLFMKCEWEHKVYPQ</sequence>
<keyword evidence="4" id="KW-1003">Cell membrane</keyword>
<evidence type="ECO:0000256" key="9">
    <source>
        <dbReference type="ARBA" id="ARBA00022777"/>
    </source>
</evidence>
<evidence type="ECO:0000256" key="1">
    <source>
        <dbReference type="ARBA" id="ARBA00000085"/>
    </source>
</evidence>
<evidence type="ECO:0000256" key="5">
    <source>
        <dbReference type="ARBA" id="ARBA00022553"/>
    </source>
</evidence>
<dbReference type="RefSeq" id="WP_308420043.1">
    <property type="nucleotide sequence ID" value="NZ_BMFV01000031.1"/>
</dbReference>
<dbReference type="SMART" id="SM00388">
    <property type="entry name" value="HisKA"/>
    <property type="match status" value="1"/>
</dbReference>
<dbReference type="SUPFAM" id="SSF47384">
    <property type="entry name" value="Homodimeric domain of signal transducing histidine kinase"/>
    <property type="match status" value="1"/>
</dbReference>
<dbReference type="PANTHER" id="PTHR45528:SF1">
    <property type="entry name" value="SENSOR HISTIDINE KINASE CPXA"/>
    <property type="match status" value="1"/>
</dbReference>
<dbReference type="InterPro" id="IPR050398">
    <property type="entry name" value="HssS/ArlS-like"/>
</dbReference>
<evidence type="ECO:0000313" key="16">
    <source>
        <dbReference type="EMBL" id="GGH86186.1"/>
    </source>
</evidence>
<keyword evidence="12" id="KW-0902">Two-component regulatory system</keyword>
<dbReference type="PANTHER" id="PTHR45528">
    <property type="entry name" value="SENSOR HISTIDINE KINASE CPXA"/>
    <property type="match status" value="1"/>
</dbReference>
<dbReference type="Pfam" id="PF00512">
    <property type="entry name" value="HisKA"/>
    <property type="match status" value="1"/>
</dbReference>
<dbReference type="Proteomes" id="UP000656813">
    <property type="component" value="Unassembled WGS sequence"/>
</dbReference>
<evidence type="ECO:0000256" key="2">
    <source>
        <dbReference type="ARBA" id="ARBA00004651"/>
    </source>
</evidence>
<comment type="caution">
    <text evidence="16">The sequence shown here is derived from an EMBL/GenBank/DDBJ whole genome shotgun (WGS) entry which is preliminary data.</text>
</comment>
<keyword evidence="5" id="KW-0597">Phosphoprotein</keyword>
<keyword evidence="9 16" id="KW-0418">Kinase</keyword>
<keyword evidence="10" id="KW-0067">ATP-binding</keyword>
<dbReference type="InterPro" id="IPR003661">
    <property type="entry name" value="HisK_dim/P_dom"/>
</dbReference>
<comment type="catalytic activity">
    <reaction evidence="1">
        <text>ATP + protein L-histidine = ADP + protein N-phospho-L-histidine.</text>
        <dbReference type="EC" id="2.7.13.3"/>
    </reaction>
</comment>
<name>A0A8J3ENH5_9BACL</name>
<evidence type="ECO:0000256" key="13">
    <source>
        <dbReference type="ARBA" id="ARBA00023136"/>
    </source>
</evidence>
<evidence type="ECO:0000259" key="15">
    <source>
        <dbReference type="PROSITE" id="PS50109"/>
    </source>
</evidence>
<dbReference type="InterPro" id="IPR004358">
    <property type="entry name" value="Sig_transdc_His_kin-like_C"/>
</dbReference>
<dbReference type="AlphaFoldDB" id="A0A8J3ENH5"/>
<reference evidence="16" key="1">
    <citation type="journal article" date="2014" name="Int. J. Syst. Evol. Microbiol.">
        <title>Complete genome sequence of Corynebacterium casei LMG S-19264T (=DSM 44701T), isolated from a smear-ripened cheese.</title>
        <authorList>
            <consortium name="US DOE Joint Genome Institute (JGI-PGF)"/>
            <person name="Walter F."/>
            <person name="Albersmeier A."/>
            <person name="Kalinowski J."/>
            <person name="Ruckert C."/>
        </authorList>
    </citation>
    <scope>NUCLEOTIDE SEQUENCE</scope>
    <source>
        <strain evidence="16">CGMCC 1.12777</strain>
    </source>
</reference>
<dbReference type="GO" id="GO:0005524">
    <property type="term" value="F:ATP binding"/>
    <property type="evidence" value="ECO:0007669"/>
    <property type="project" value="UniProtKB-KW"/>
</dbReference>
<keyword evidence="7 14" id="KW-0812">Transmembrane</keyword>
<dbReference type="Gene3D" id="1.10.287.130">
    <property type="match status" value="1"/>
</dbReference>
<keyword evidence="13 14" id="KW-0472">Membrane</keyword>
<dbReference type="Gene3D" id="3.30.565.10">
    <property type="entry name" value="Histidine kinase-like ATPase, C-terminal domain"/>
    <property type="match status" value="1"/>
</dbReference>
<dbReference type="CDD" id="cd00082">
    <property type="entry name" value="HisKA"/>
    <property type="match status" value="1"/>
</dbReference>
<feature type="domain" description="Histidine kinase" evidence="15">
    <location>
        <begin position="91"/>
        <end position="287"/>
    </location>
</feature>
<reference evidence="16" key="2">
    <citation type="submission" date="2020-09" db="EMBL/GenBank/DDBJ databases">
        <authorList>
            <person name="Sun Q."/>
            <person name="Zhou Y."/>
        </authorList>
    </citation>
    <scope>NUCLEOTIDE SEQUENCE</scope>
    <source>
        <strain evidence="16">CGMCC 1.12777</strain>
    </source>
</reference>
<dbReference type="EMBL" id="BMFV01000031">
    <property type="protein sequence ID" value="GGH86186.1"/>
    <property type="molecule type" value="Genomic_DNA"/>
</dbReference>
<proteinExistence type="predicted"/>
<organism evidence="16 17">
    <name type="scientific">Pullulanibacillus pueri</name>
    <dbReference type="NCBI Taxonomy" id="1437324"/>
    <lineage>
        <taxon>Bacteria</taxon>
        <taxon>Bacillati</taxon>
        <taxon>Bacillota</taxon>
        <taxon>Bacilli</taxon>
        <taxon>Bacillales</taxon>
        <taxon>Sporolactobacillaceae</taxon>
        <taxon>Pullulanibacillus</taxon>
    </lineage>
</organism>
<comment type="subcellular location">
    <subcellularLocation>
        <location evidence="2">Cell membrane</location>
        <topology evidence="2">Multi-pass membrane protein</topology>
    </subcellularLocation>
</comment>
<gene>
    <name evidence="16" type="ORF">GCM10007096_33300</name>
</gene>
<evidence type="ECO:0000256" key="6">
    <source>
        <dbReference type="ARBA" id="ARBA00022679"/>
    </source>
</evidence>
<dbReference type="InterPro" id="IPR036890">
    <property type="entry name" value="HATPase_C_sf"/>
</dbReference>
<dbReference type="SMART" id="SM00387">
    <property type="entry name" value="HATPase_c"/>
    <property type="match status" value="1"/>
</dbReference>
<evidence type="ECO:0000256" key="7">
    <source>
        <dbReference type="ARBA" id="ARBA00022692"/>
    </source>
</evidence>
<keyword evidence="11 14" id="KW-1133">Transmembrane helix</keyword>
<evidence type="ECO:0000256" key="3">
    <source>
        <dbReference type="ARBA" id="ARBA00012438"/>
    </source>
</evidence>
<evidence type="ECO:0000256" key="11">
    <source>
        <dbReference type="ARBA" id="ARBA00022989"/>
    </source>
</evidence>
<evidence type="ECO:0000256" key="14">
    <source>
        <dbReference type="SAM" id="Phobius"/>
    </source>
</evidence>
<protein>
    <recommendedName>
        <fullName evidence="3">histidine kinase</fullName>
        <ecNumber evidence="3">2.7.13.3</ecNumber>
    </recommendedName>
</protein>
<dbReference type="GO" id="GO:0005886">
    <property type="term" value="C:plasma membrane"/>
    <property type="evidence" value="ECO:0007669"/>
    <property type="project" value="UniProtKB-SubCell"/>
</dbReference>